<dbReference type="GO" id="GO:0016020">
    <property type="term" value="C:membrane"/>
    <property type="evidence" value="ECO:0007669"/>
    <property type="project" value="InterPro"/>
</dbReference>
<dbReference type="PANTHER" id="PTHR43034">
    <property type="entry name" value="ION-TRANSLOCATING OXIDOREDUCTASE COMPLEX SUBUNIT C"/>
    <property type="match status" value="1"/>
</dbReference>
<dbReference type="Gene3D" id="3.30.70.20">
    <property type="match status" value="1"/>
</dbReference>
<protein>
    <submittedName>
        <fullName evidence="5">NADH:quinone oxidoreductase subunit RnfC</fullName>
    </submittedName>
</protein>
<dbReference type="EMBL" id="JXMS01000043">
    <property type="protein sequence ID" value="OBQ45764.1"/>
    <property type="molecule type" value="Genomic_DNA"/>
</dbReference>
<evidence type="ECO:0000256" key="1">
    <source>
        <dbReference type="ARBA" id="ARBA00022723"/>
    </source>
</evidence>
<dbReference type="PATRIC" id="fig|1560234.3.peg.2732"/>
<keyword evidence="2" id="KW-0408">Iron</keyword>
<dbReference type="SUPFAM" id="SSF142019">
    <property type="entry name" value="Nqo1 FMN-binding domain-like"/>
    <property type="match status" value="1"/>
</dbReference>
<keyword evidence="3" id="KW-0411">Iron-sulfur</keyword>
<evidence type="ECO:0000256" key="3">
    <source>
        <dbReference type="ARBA" id="ARBA00023014"/>
    </source>
</evidence>
<dbReference type="InterPro" id="IPR017896">
    <property type="entry name" value="4Fe4S_Fe-S-bd"/>
</dbReference>
<proteinExistence type="predicted"/>
<keyword evidence="6" id="KW-1185">Reference proteome</keyword>
<evidence type="ECO:0000313" key="6">
    <source>
        <dbReference type="Proteomes" id="UP000091979"/>
    </source>
</evidence>
<keyword evidence="1" id="KW-0479">Metal-binding</keyword>
<sequence>MNKNIFILTHGDTGAFETGSVPFEVRIPLNGHGKKAVKKKAEVYPGLLVADHSNAKIGDMHSGITGVVTEVTEKHVVIKAQELAPAADGEDPKPTGVEPVALAGLEGDELRAALKGLGVDIRPLIRRCDLLVINALNPEPGITYAESMLVHAKSTVNAGLEMLKRLSPASRTVVALPSASTAAFDGTDIAFINPQYPNSLDELVVASITGKESMKGVNVVDLHTLYNLGAVAESGMPLTHTVVCVEGRNIVAPIGTPVGALLKEASIEVADGDSVIMGGPMRGEATGDLNKGIAKDTKAVFVVPAGVFQPVSDHACFSCGACVQHCPSRILPNMISRYVEFNEIDFCRQENIGACIECGLCTFYCPARRPMLQFIRLGKHKIALEEAQVAACALQVDE</sequence>
<reference evidence="5 6" key="1">
    <citation type="submission" date="2015-01" db="EMBL/GenBank/DDBJ databases">
        <title>Desulfovibrio sp. JC271 draft genome sequence.</title>
        <authorList>
            <person name="Shivani Y."/>
            <person name="Subhash Y."/>
            <person name="Sasikala C."/>
            <person name="Ramana C.V."/>
        </authorList>
    </citation>
    <scope>NUCLEOTIDE SEQUENCE [LARGE SCALE GENOMIC DNA]</scope>
    <source>
        <strain evidence="5 6">JC271</strain>
    </source>
</reference>
<dbReference type="PROSITE" id="PS51379">
    <property type="entry name" value="4FE4S_FER_2"/>
    <property type="match status" value="1"/>
</dbReference>
<dbReference type="SUPFAM" id="SSF46548">
    <property type="entry name" value="alpha-helical ferredoxin"/>
    <property type="match status" value="1"/>
</dbReference>
<name>A0A1B7X8S1_9BACT</name>
<dbReference type="AlphaFoldDB" id="A0A1B7X8S1"/>
<evidence type="ECO:0000256" key="2">
    <source>
        <dbReference type="ARBA" id="ARBA00023004"/>
    </source>
</evidence>
<dbReference type="GO" id="GO:0051539">
    <property type="term" value="F:4 iron, 4 sulfur cluster binding"/>
    <property type="evidence" value="ECO:0007669"/>
    <property type="project" value="InterPro"/>
</dbReference>
<feature type="domain" description="4Fe-4S ferredoxin-type" evidence="4">
    <location>
        <begin position="308"/>
        <end position="337"/>
    </location>
</feature>
<accession>A0A1B7X8S1</accession>
<dbReference type="GO" id="GO:0009055">
    <property type="term" value="F:electron transfer activity"/>
    <property type="evidence" value="ECO:0007669"/>
    <property type="project" value="InterPro"/>
</dbReference>
<dbReference type="InterPro" id="IPR017900">
    <property type="entry name" value="4Fe4S_Fe_S_CS"/>
</dbReference>
<dbReference type="InterPro" id="IPR037225">
    <property type="entry name" value="Nuo51_FMN-bd_sf"/>
</dbReference>
<dbReference type="RefSeq" id="WP_066858790.1">
    <property type="nucleotide sequence ID" value="NZ_JXMS01000043.1"/>
</dbReference>
<organism evidence="5 6">
    <name type="scientific">Halodesulfovibrio spirochaetisodalis</name>
    <dbReference type="NCBI Taxonomy" id="1560234"/>
    <lineage>
        <taxon>Bacteria</taxon>
        <taxon>Pseudomonadati</taxon>
        <taxon>Thermodesulfobacteriota</taxon>
        <taxon>Desulfovibrionia</taxon>
        <taxon>Desulfovibrionales</taxon>
        <taxon>Desulfovibrionaceae</taxon>
        <taxon>Halodesulfovibrio</taxon>
    </lineage>
</organism>
<evidence type="ECO:0000259" key="4">
    <source>
        <dbReference type="PROSITE" id="PS51379"/>
    </source>
</evidence>
<dbReference type="InterPro" id="IPR010208">
    <property type="entry name" value="Ion_transpt_RnfC/RsxC"/>
</dbReference>
<dbReference type="OrthoDB" id="9767754at2"/>
<dbReference type="Proteomes" id="UP000091979">
    <property type="component" value="Unassembled WGS sequence"/>
</dbReference>
<comment type="caution">
    <text evidence="5">The sequence shown here is derived from an EMBL/GenBank/DDBJ whole genome shotgun (WGS) entry which is preliminary data.</text>
</comment>
<dbReference type="STRING" id="1560234.SP90_16265"/>
<dbReference type="PANTHER" id="PTHR43034:SF2">
    <property type="entry name" value="ION-TRANSLOCATING OXIDOREDUCTASE COMPLEX SUBUNIT C"/>
    <property type="match status" value="1"/>
</dbReference>
<dbReference type="PROSITE" id="PS00198">
    <property type="entry name" value="4FE4S_FER_1"/>
    <property type="match status" value="2"/>
</dbReference>
<evidence type="ECO:0000313" key="5">
    <source>
        <dbReference type="EMBL" id="OBQ45764.1"/>
    </source>
</evidence>
<dbReference type="GO" id="GO:0046872">
    <property type="term" value="F:metal ion binding"/>
    <property type="evidence" value="ECO:0007669"/>
    <property type="project" value="UniProtKB-KW"/>
</dbReference>
<gene>
    <name evidence="5" type="ORF">SP90_16265</name>
</gene>